<dbReference type="PANTHER" id="PTHR35342">
    <property type="entry name" value="TRICARBOXYLIC TRANSPORT PROTEIN"/>
    <property type="match status" value="1"/>
</dbReference>
<accession>A0A1Q8TFF1</accession>
<feature type="transmembrane region" description="Helical" evidence="1">
    <location>
        <begin position="198"/>
        <end position="220"/>
    </location>
</feature>
<gene>
    <name evidence="3" type="ORF">BTW10_02625</name>
</gene>
<dbReference type="Proteomes" id="UP000186806">
    <property type="component" value="Unassembled WGS sequence"/>
</dbReference>
<comment type="caution">
    <text evidence="3">The sequence shown here is derived from an EMBL/GenBank/DDBJ whole genome shotgun (WGS) entry which is preliminary data.</text>
</comment>
<feature type="transmembrane region" description="Helical" evidence="1">
    <location>
        <begin position="141"/>
        <end position="161"/>
    </location>
</feature>
<feature type="transmembrane region" description="Helical" evidence="1">
    <location>
        <begin position="326"/>
        <end position="347"/>
    </location>
</feature>
<proteinExistence type="predicted"/>
<feature type="transmembrane region" description="Helical" evidence="1">
    <location>
        <begin position="359"/>
        <end position="383"/>
    </location>
</feature>
<dbReference type="AlphaFoldDB" id="A0A1Q8TFF1"/>
<feature type="transmembrane region" description="Helical" evidence="1">
    <location>
        <begin position="105"/>
        <end position="135"/>
    </location>
</feature>
<organism evidence="3 4">
    <name type="scientific">Chromohalobacter japonicus</name>
    <dbReference type="NCBI Taxonomy" id="223900"/>
    <lineage>
        <taxon>Bacteria</taxon>
        <taxon>Pseudomonadati</taxon>
        <taxon>Pseudomonadota</taxon>
        <taxon>Gammaproteobacteria</taxon>
        <taxon>Oceanospirillales</taxon>
        <taxon>Halomonadaceae</taxon>
        <taxon>Chromohalobacter</taxon>
    </lineage>
</organism>
<reference evidence="3 4" key="1">
    <citation type="submission" date="2016-12" db="EMBL/GenBank/DDBJ databases">
        <title>Draft genome sequences of strains Salinicola socius SMB35, Salinicola sp. MH3R3-1 and Chromohalobacter sp. SMB17 from the Verkhnekamsk potash mining region of Russia.</title>
        <authorList>
            <person name="Mavrodi D.V."/>
            <person name="Olsson B.E."/>
            <person name="Korsakova E.S."/>
            <person name="Pyankova A."/>
            <person name="Mavrodi O.V."/>
            <person name="Plotnikova E.G."/>
        </authorList>
    </citation>
    <scope>NUCLEOTIDE SEQUENCE [LARGE SCALE GENOMIC DNA]</scope>
    <source>
        <strain evidence="3 4">SMB17</strain>
    </source>
</reference>
<feature type="transmembrane region" description="Helical" evidence="1">
    <location>
        <begin position="262"/>
        <end position="286"/>
    </location>
</feature>
<feature type="transmembrane region" description="Helical" evidence="1">
    <location>
        <begin position="58"/>
        <end position="84"/>
    </location>
</feature>
<keyword evidence="4" id="KW-1185">Reference proteome</keyword>
<feature type="transmembrane region" description="Helical" evidence="1">
    <location>
        <begin position="12"/>
        <end position="38"/>
    </location>
</feature>
<feature type="transmembrane region" description="Helical" evidence="1">
    <location>
        <begin position="427"/>
        <end position="448"/>
    </location>
</feature>
<keyword evidence="1" id="KW-1133">Transmembrane helix</keyword>
<feature type="transmembrane region" description="Helical" evidence="1">
    <location>
        <begin position="468"/>
        <end position="495"/>
    </location>
</feature>
<keyword evidence="1" id="KW-0812">Transmembrane</keyword>
<evidence type="ECO:0000313" key="3">
    <source>
        <dbReference type="EMBL" id="OLO12386.1"/>
    </source>
</evidence>
<feature type="transmembrane region" description="Helical" evidence="1">
    <location>
        <begin position="395"/>
        <end position="415"/>
    </location>
</feature>
<evidence type="ECO:0000313" key="4">
    <source>
        <dbReference type="Proteomes" id="UP000186806"/>
    </source>
</evidence>
<protein>
    <recommendedName>
        <fullName evidence="2">DUF112 domain-containing protein</fullName>
    </recommendedName>
</protein>
<keyword evidence="1" id="KW-0472">Membrane</keyword>
<dbReference type="Pfam" id="PF01970">
    <property type="entry name" value="TctA"/>
    <property type="match status" value="1"/>
</dbReference>
<sequence>MDLSLYTAGIELILNFQTLSLITIGTLLGILTGCLPGLTATMGVSILVPITYNLSPSAGILMLVGIYLGGVYGGSISATLLNIPGTPSAIMTALDAYPLAQKGKAGYALSISTISSAVGGLLSVFVLVLIAPAIADIALEFTSYEMFAIALFGLSIIAAIAPGSMVKALMAGSIGLIISTVGADPITAEPRFIFGNMYLYGGIQFIAAMVGLYGVTEIILNCENSFKRTTSQDAEVMKLKHKTYLPSWLDIKRIYPNICRSSFIGVIIGAIPGAGGTIASIVAYGAQKKITNSPEDMGNGSIEGIAASESSNNACTGGAMITLLSLGIPGDAVTAILIGAFMIHGLQPGPLLFQNNIDLVSAIFLGMVVVNVLLLFIGLYGARYFAKLLSVPGEILNATIIAFCFVGSFAIQNSFFDIKIMLAFSALGYLMVKAGMPRAPIVLALILGPLMESNLRRAISLHQNDIGAFLYGFLEHPIAAAVLALTVLTFSLPLLPKSNALRKES</sequence>
<dbReference type="RefSeq" id="WP_075368035.1">
    <property type="nucleotide sequence ID" value="NZ_MSDQ01000006.1"/>
</dbReference>
<dbReference type="EMBL" id="MSDQ01000006">
    <property type="protein sequence ID" value="OLO12386.1"/>
    <property type="molecule type" value="Genomic_DNA"/>
</dbReference>
<dbReference type="InterPro" id="IPR002823">
    <property type="entry name" value="DUF112_TM"/>
</dbReference>
<dbReference type="PANTHER" id="PTHR35342:SF5">
    <property type="entry name" value="TRICARBOXYLIC TRANSPORT PROTEIN"/>
    <property type="match status" value="1"/>
</dbReference>
<evidence type="ECO:0000259" key="2">
    <source>
        <dbReference type="Pfam" id="PF01970"/>
    </source>
</evidence>
<name>A0A1Q8TFF1_9GAMM</name>
<feature type="domain" description="DUF112" evidence="2">
    <location>
        <begin position="20"/>
        <end position="443"/>
    </location>
</feature>
<evidence type="ECO:0000256" key="1">
    <source>
        <dbReference type="SAM" id="Phobius"/>
    </source>
</evidence>